<gene>
    <name evidence="1" type="ORF">LY08_01810</name>
</gene>
<dbReference type="AlphaFoldDB" id="A0A327RCG5"/>
<dbReference type="OrthoDB" id="1144234at2"/>
<sequence length="153" mass="17513">MILPPRLEIALSKLYNAFHNDTLHPEYCTKCAVGNICDNLEFWTHLTDAHGSVKLNYVGLVNQNFGKRFFGYTPLELLHIEAAFLKGCGYELPLNGQNKKPENPKDKSILFEGLCATVKFLCQLDSISNVMDYSKLFEMENDKPRYQLHEILV</sequence>
<comment type="caution">
    <text evidence="1">The sequence shown here is derived from an EMBL/GenBank/DDBJ whole genome shotgun (WGS) entry which is preliminary data.</text>
</comment>
<accession>A0A327RCG5</accession>
<evidence type="ECO:0000313" key="1">
    <source>
        <dbReference type="EMBL" id="RAJ14630.1"/>
    </source>
</evidence>
<keyword evidence="2" id="KW-1185">Reference proteome</keyword>
<dbReference type="RefSeq" id="WP_111660115.1">
    <property type="nucleotide sequence ID" value="NZ_QLLO01000005.1"/>
</dbReference>
<name>A0A327RCG5_9FLAO</name>
<dbReference type="EMBL" id="QLLO01000005">
    <property type="protein sequence ID" value="RAJ14630.1"/>
    <property type="molecule type" value="Genomic_DNA"/>
</dbReference>
<evidence type="ECO:0008006" key="3">
    <source>
        <dbReference type="Google" id="ProtNLM"/>
    </source>
</evidence>
<protein>
    <recommendedName>
        <fullName evidence="3">Na(+)-translocating NADH-quinone reductase subunit F</fullName>
    </recommendedName>
</protein>
<proteinExistence type="predicted"/>
<reference evidence="1 2" key="1">
    <citation type="submission" date="2018-06" db="EMBL/GenBank/DDBJ databases">
        <title>Genomic Encyclopedia of Archaeal and Bacterial Type Strains, Phase II (KMG-II): from individual species to whole genera.</title>
        <authorList>
            <person name="Goeker M."/>
        </authorList>
    </citation>
    <scope>NUCLEOTIDE SEQUENCE [LARGE SCALE GENOMIC DNA]</scope>
    <source>
        <strain evidence="1 2">DSM 24464</strain>
    </source>
</reference>
<organism evidence="1 2">
    <name type="scientific">Olleya aquimaris</name>
    <dbReference type="NCBI Taxonomy" id="639310"/>
    <lineage>
        <taxon>Bacteria</taxon>
        <taxon>Pseudomonadati</taxon>
        <taxon>Bacteroidota</taxon>
        <taxon>Flavobacteriia</taxon>
        <taxon>Flavobacteriales</taxon>
        <taxon>Flavobacteriaceae</taxon>
    </lineage>
</organism>
<dbReference type="Proteomes" id="UP000248703">
    <property type="component" value="Unassembled WGS sequence"/>
</dbReference>
<evidence type="ECO:0000313" key="2">
    <source>
        <dbReference type="Proteomes" id="UP000248703"/>
    </source>
</evidence>